<dbReference type="Proteomes" id="UP001206639">
    <property type="component" value="Unassembled WGS sequence"/>
</dbReference>
<accession>A0ABT2MBF4</accession>
<dbReference type="GO" id="GO:0016787">
    <property type="term" value="F:hydrolase activity"/>
    <property type="evidence" value="ECO:0007669"/>
    <property type="project" value="UniProtKB-KW"/>
</dbReference>
<dbReference type="SUPFAM" id="SSF53474">
    <property type="entry name" value="alpha/beta-Hydrolases"/>
    <property type="match status" value="1"/>
</dbReference>
<proteinExistence type="predicted"/>
<feature type="domain" description="AB hydrolase-1" evidence="1">
    <location>
        <begin position="10"/>
        <end position="237"/>
    </location>
</feature>
<keyword evidence="3" id="KW-1185">Reference proteome</keyword>
<dbReference type="RefSeq" id="WP_260993633.1">
    <property type="nucleotide sequence ID" value="NZ_JAODWD010000003.1"/>
</dbReference>
<dbReference type="Pfam" id="PF12697">
    <property type="entry name" value="Abhydrolase_6"/>
    <property type="match status" value="1"/>
</dbReference>
<protein>
    <submittedName>
        <fullName evidence="2">Alpha/beta hydrolase</fullName>
    </submittedName>
</protein>
<evidence type="ECO:0000313" key="2">
    <source>
        <dbReference type="EMBL" id="MCT7659598.1"/>
    </source>
</evidence>
<dbReference type="Gene3D" id="3.40.50.1820">
    <property type="entry name" value="alpha/beta hydrolase"/>
    <property type="match status" value="1"/>
</dbReference>
<name>A0ABT2MBF4_9MYCO</name>
<organism evidence="2 3">
    <name type="scientific">Mycobacterium deserti</name>
    <dbReference type="NCBI Taxonomy" id="2978347"/>
    <lineage>
        <taxon>Bacteria</taxon>
        <taxon>Bacillati</taxon>
        <taxon>Actinomycetota</taxon>
        <taxon>Actinomycetes</taxon>
        <taxon>Mycobacteriales</taxon>
        <taxon>Mycobacteriaceae</taxon>
        <taxon>Mycobacterium</taxon>
    </lineage>
</organism>
<dbReference type="PANTHER" id="PTHR43194:SF5">
    <property type="entry name" value="PIMELOYL-[ACYL-CARRIER PROTEIN] METHYL ESTER ESTERASE"/>
    <property type="match status" value="1"/>
</dbReference>
<gene>
    <name evidence="2" type="ORF">N4S67_14330</name>
</gene>
<dbReference type="InterPro" id="IPR050228">
    <property type="entry name" value="Carboxylesterase_BioH"/>
</dbReference>
<dbReference type="InterPro" id="IPR029058">
    <property type="entry name" value="AB_hydrolase_fold"/>
</dbReference>
<evidence type="ECO:0000259" key="1">
    <source>
        <dbReference type="Pfam" id="PF12697"/>
    </source>
</evidence>
<dbReference type="PANTHER" id="PTHR43194">
    <property type="entry name" value="HYDROLASE ALPHA/BETA FOLD FAMILY"/>
    <property type="match status" value="1"/>
</dbReference>
<evidence type="ECO:0000313" key="3">
    <source>
        <dbReference type="Proteomes" id="UP001206639"/>
    </source>
</evidence>
<sequence>MPTADARPPILFVHGVFGRPSLLQPWTQFFSAAGFECHVPTLPGRDPTSDEVLARTGIEDCFEVALAAYDRLGTPPIVIGHSMGGLLTQKLAAARTPRAAVLLASIPPGVLWTQLRGMPYLLPLLPRILAGKPFLPPARTMREVPLSTLPTAEQDELIPKLVRDSGRVFREMALGASSTRVNASDVTCPVLCVSAGQDRNVAQWISRRIAARYNAEHQVHPGLPHWIIAGSAVDEVAPPVLAWLNNTLGLAG</sequence>
<keyword evidence="2" id="KW-0378">Hydrolase</keyword>
<reference evidence="3" key="1">
    <citation type="submission" date="2023-07" db="EMBL/GenBank/DDBJ databases">
        <authorList>
            <person name="Deng Y."/>
            <person name="Zhang Y.-Q."/>
        </authorList>
    </citation>
    <scope>NUCLEOTIDE SEQUENCE [LARGE SCALE GENOMIC DNA]</scope>
    <source>
        <strain evidence="3">CPCC 205710</strain>
    </source>
</reference>
<dbReference type="InterPro" id="IPR000073">
    <property type="entry name" value="AB_hydrolase_1"/>
</dbReference>
<dbReference type="EMBL" id="JAODWD010000003">
    <property type="protein sequence ID" value="MCT7659598.1"/>
    <property type="molecule type" value="Genomic_DNA"/>
</dbReference>
<comment type="caution">
    <text evidence="2">The sequence shown here is derived from an EMBL/GenBank/DDBJ whole genome shotgun (WGS) entry which is preliminary data.</text>
</comment>